<name>A0A8T0GPI0_CERPU</name>
<evidence type="ECO:0000256" key="6">
    <source>
        <dbReference type="ARBA" id="ARBA00039084"/>
    </source>
</evidence>
<gene>
    <name evidence="9" type="ORF">KC19_9G069800</name>
</gene>
<comment type="similarity">
    <text evidence="1">Belongs to the carotenoid oxygenase family.</text>
</comment>
<feature type="binding site" evidence="8">
    <location>
        <position position="301"/>
    </location>
    <ligand>
        <name>Fe cation</name>
        <dbReference type="ChEBI" id="CHEBI:24875"/>
        <note>catalytic</note>
    </ligand>
</feature>
<organism evidence="9 10">
    <name type="scientific">Ceratodon purpureus</name>
    <name type="common">Fire moss</name>
    <name type="synonym">Dicranum purpureum</name>
    <dbReference type="NCBI Taxonomy" id="3225"/>
    <lineage>
        <taxon>Eukaryota</taxon>
        <taxon>Viridiplantae</taxon>
        <taxon>Streptophyta</taxon>
        <taxon>Embryophyta</taxon>
        <taxon>Bryophyta</taxon>
        <taxon>Bryophytina</taxon>
        <taxon>Bryopsida</taxon>
        <taxon>Dicranidae</taxon>
        <taxon>Pseudoditrichales</taxon>
        <taxon>Ditrichaceae</taxon>
        <taxon>Ceratodon</taxon>
    </lineage>
</organism>
<keyword evidence="10" id="KW-1185">Reference proteome</keyword>
<dbReference type="PANTHER" id="PTHR10543">
    <property type="entry name" value="BETA-CAROTENE DIOXYGENASE"/>
    <property type="match status" value="1"/>
</dbReference>
<dbReference type="Pfam" id="PF03055">
    <property type="entry name" value="RPE65"/>
    <property type="match status" value="1"/>
</dbReference>
<dbReference type="EMBL" id="CM026430">
    <property type="protein sequence ID" value="KAG0561506.1"/>
    <property type="molecule type" value="Genomic_DNA"/>
</dbReference>
<keyword evidence="5 8" id="KW-0408">Iron</keyword>
<keyword evidence="3" id="KW-0223">Dioxygenase</keyword>
<dbReference type="InterPro" id="IPR004294">
    <property type="entry name" value="Carotenoid_Oase"/>
</dbReference>
<evidence type="ECO:0000256" key="3">
    <source>
        <dbReference type="ARBA" id="ARBA00022964"/>
    </source>
</evidence>
<protein>
    <recommendedName>
        <fullName evidence="6">carotenoid 9,10-dioxygenase</fullName>
        <ecNumber evidence="6">1.14.99.n4</ecNumber>
    </recommendedName>
</protein>
<sequence length="613" mass="68857">MRPNAVKLASTSELCLTLTNMPCSKLWEINHKPTRTTTQTRRNQQRLNVIMKVAVACPDDSTDHQFTFGSNVGTLKDEVWISTQPKVDHGETPKSSNWAISLCDILEKKTMSWALGNDTCEKEECYLLSDNYAPVEEMAPTTDLPVIGKIPACMNGMFARNGPNPKFKPLGGYHWFDGDGMIHGLKIKDGKATYVARYVQTAKLQQEERYGASKFFKVGDLKGIPGYFVIALQLLRNALGVLDCSKGYGTGNTSLVFHNKKLLALHEQDKPYNIKVSEDGDLHTIGLEDFEQKLEHPFTAHPKIDPITGEMFLFTYQFVAPHLIYRVVSKDGIAGEPVPITMPSPVLMHDFAISENYACFMDLPLVLNPMGLATGEFVFKFDPSKETRLGLLPRYATSGSQIRWFKIPPCSVTHTVNAWEEGDEVILTCCRKDDIDLNPEQVFKKERAWSLGVRLYEFRMNLKTGIVKHSQLSNLCTEYPRINPEYTGRKTCFAYCAIFDETDKITGVVKYDLRKESSSAKSRELKAGVFEYGTGRVGGEAIFVPRNSGMDGPEDDGYLISFVHDEINETSEVIIIDAKTMDPEPVAVVKLPRRVPHGFHAHFVSEEQLRQQA</sequence>
<feature type="binding site" evidence="8">
    <location>
        <position position="600"/>
    </location>
    <ligand>
        <name>Fe cation</name>
        <dbReference type="ChEBI" id="CHEBI:24875"/>
        <note>catalytic</note>
    </ligand>
</feature>
<evidence type="ECO:0000256" key="5">
    <source>
        <dbReference type="ARBA" id="ARBA00023004"/>
    </source>
</evidence>
<dbReference type="GO" id="GO:0016121">
    <property type="term" value="P:carotene catabolic process"/>
    <property type="evidence" value="ECO:0007669"/>
    <property type="project" value="TreeGrafter"/>
</dbReference>
<proteinExistence type="inferred from homology"/>
<accession>A0A8T0GPI0</accession>
<dbReference type="AlphaFoldDB" id="A0A8T0GPI0"/>
<dbReference type="EC" id="1.14.99.n4" evidence="6"/>
<dbReference type="Proteomes" id="UP000822688">
    <property type="component" value="Chromosome 9"/>
</dbReference>
<evidence type="ECO:0000256" key="7">
    <source>
        <dbReference type="ARBA" id="ARBA00048709"/>
    </source>
</evidence>
<evidence type="ECO:0000256" key="2">
    <source>
        <dbReference type="ARBA" id="ARBA00022723"/>
    </source>
</evidence>
<evidence type="ECO:0000256" key="8">
    <source>
        <dbReference type="PIRSR" id="PIRSR604294-1"/>
    </source>
</evidence>
<dbReference type="GO" id="GO:0046872">
    <property type="term" value="F:metal ion binding"/>
    <property type="evidence" value="ECO:0007669"/>
    <property type="project" value="UniProtKB-KW"/>
</dbReference>
<keyword evidence="4" id="KW-0560">Oxidoreductase</keyword>
<evidence type="ECO:0000313" key="10">
    <source>
        <dbReference type="Proteomes" id="UP000822688"/>
    </source>
</evidence>
<reference evidence="9" key="1">
    <citation type="submission" date="2020-06" db="EMBL/GenBank/DDBJ databases">
        <title>WGS assembly of Ceratodon purpureus strain R40.</title>
        <authorList>
            <person name="Carey S.B."/>
            <person name="Jenkins J."/>
            <person name="Shu S."/>
            <person name="Lovell J.T."/>
            <person name="Sreedasyam A."/>
            <person name="Maumus F."/>
            <person name="Tiley G.P."/>
            <person name="Fernandez-Pozo N."/>
            <person name="Barry K."/>
            <person name="Chen C."/>
            <person name="Wang M."/>
            <person name="Lipzen A."/>
            <person name="Daum C."/>
            <person name="Saski C.A."/>
            <person name="Payton A.C."/>
            <person name="Mcbreen J.C."/>
            <person name="Conrad R.E."/>
            <person name="Kollar L.M."/>
            <person name="Olsson S."/>
            <person name="Huttunen S."/>
            <person name="Landis J.B."/>
            <person name="Wickett N.J."/>
            <person name="Johnson M.G."/>
            <person name="Rensing S.A."/>
            <person name="Grimwood J."/>
            <person name="Schmutz J."/>
            <person name="Mcdaniel S.F."/>
        </authorList>
    </citation>
    <scope>NUCLEOTIDE SEQUENCE</scope>
    <source>
        <strain evidence="9">R40</strain>
    </source>
</reference>
<keyword evidence="2 8" id="KW-0479">Metal-binding</keyword>
<evidence type="ECO:0000256" key="4">
    <source>
        <dbReference type="ARBA" id="ARBA00023002"/>
    </source>
</evidence>
<dbReference type="PANTHER" id="PTHR10543:SF89">
    <property type="entry name" value="CAROTENOID 9,10(9',10')-CLEAVAGE DIOXYGENASE 1"/>
    <property type="match status" value="1"/>
</dbReference>
<comment type="cofactor">
    <cofactor evidence="8">
        <name>Fe(2+)</name>
        <dbReference type="ChEBI" id="CHEBI:29033"/>
    </cofactor>
    <text evidence="8">Binds 1 Fe(2+) ion per subunit.</text>
</comment>
<dbReference type="GO" id="GO:0010436">
    <property type="term" value="F:carotenoid dioxygenase activity"/>
    <property type="evidence" value="ECO:0007669"/>
    <property type="project" value="TreeGrafter"/>
</dbReference>
<feature type="binding site" evidence="8">
    <location>
        <position position="349"/>
    </location>
    <ligand>
        <name>Fe cation</name>
        <dbReference type="ChEBI" id="CHEBI:24875"/>
        <note>catalytic</note>
    </ligand>
</feature>
<evidence type="ECO:0000313" key="9">
    <source>
        <dbReference type="EMBL" id="KAG0561506.1"/>
    </source>
</evidence>
<feature type="binding site" evidence="8">
    <location>
        <position position="414"/>
    </location>
    <ligand>
        <name>Fe cation</name>
        <dbReference type="ChEBI" id="CHEBI:24875"/>
        <note>catalytic</note>
    </ligand>
</feature>
<evidence type="ECO:0000256" key="1">
    <source>
        <dbReference type="ARBA" id="ARBA00006787"/>
    </source>
</evidence>
<dbReference type="GO" id="GO:0009570">
    <property type="term" value="C:chloroplast stroma"/>
    <property type="evidence" value="ECO:0007669"/>
    <property type="project" value="TreeGrafter"/>
</dbReference>
<comment type="catalytic activity">
    <reaction evidence="7">
        <text>all-trans-zeaxanthin + 2 O2 = 4,9-dimethyldodeca-2,4,6,8,10-pentaenedial + 2 (3R)-hydroxy-beta-ionone</text>
        <dbReference type="Rhea" id="RHEA:26393"/>
        <dbReference type="ChEBI" id="CHEBI:15379"/>
        <dbReference type="ChEBI" id="CHEBI:27547"/>
        <dbReference type="ChEBI" id="CHEBI:53171"/>
        <dbReference type="ChEBI" id="CHEBI:53173"/>
        <dbReference type="EC" id="1.14.99.n4"/>
    </reaction>
</comment>
<comment type="caution">
    <text evidence="9">The sequence shown here is derived from an EMBL/GenBank/DDBJ whole genome shotgun (WGS) entry which is preliminary data.</text>
</comment>